<dbReference type="FunFam" id="1.25.40.10:FF:000344">
    <property type="entry name" value="Pentatricopeptide repeat-containing protein"/>
    <property type="match status" value="1"/>
</dbReference>
<dbReference type="InterPro" id="IPR046848">
    <property type="entry name" value="E_motif"/>
</dbReference>
<feature type="repeat" description="PPR" evidence="2">
    <location>
        <begin position="217"/>
        <end position="251"/>
    </location>
</feature>
<dbReference type="Pfam" id="PF20431">
    <property type="entry name" value="E_motif"/>
    <property type="match status" value="1"/>
</dbReference>
<name>A0AAV7DT76_ARIFI</name>
<dbReference type="GO" id="GO:0008270">
    <property type="term" value="F:zinc ion binding"/>
    <property type="evidence" value="ECO:0007669"/>
    <property type="project" value="InterPro"/>
</dbReference>
<dbReference type="GO" id="GO:0003723">
    <property type="term" value="F:RNA binding"/>
    <property type="evidence" value="ECO:0007669"/>
    <property type="project" value="InterPro"/>
</dbReference>
<evidence type="ECO:0000313" key="5">
    <source>
        <dbReference type="EMBL" id="KAG9439401.1"/>
    </source>
</evidence>
<feature type="repeat" description="PPR" evidence="2">
    <location>
        <begin position="15"/>
        <end position="49"/>
    </location>
</feature>
<dbReference type="FunFam" id="1.25.40.10:FF:000366">
    <property type="entry name" value="Pentatricopeptide (PPR) repeat-containing protein"/>
    <property type="match status" value="1"/>
</dbReference>
<dbReference type="EMBL" id="JAINDJ010000008">
    <property type="protein sequence ID" value="KAG9439401.1"/>
    <property type="molecule type" value="Genomic_DNA"/>
</dbReference>
<feature type="repeat" description="PPR" evidence="2">
    <location>
        <begin position="116"/>
        <end position="150"/>
    </location>
</feature>
<dbReference type="PROSITE" id="PS51375">
    <property type="entry name" value="PPR"/>
    <property type="match status" value="3"/>
</dbReference>
<evidence type="ECO:0000256" key="3">
    <source>
        <dbReference type="SAM" id="MobiDB-lite"/>
    </source>
</evidence>
<dbReference type="InterPro" id="IPR046849">
    <property type="entry name" value="E2_motif"/>
</dbReference>
<dbReference type="AlphaFoldDB" id="A0AAV7DT76"/>
<dbReference type="Pfam" id="PF14432">
    <property type="entry name" value="DYW_deaminase"/>
    <property type="match status" value="1"/>
</dbReference>
<dbReference type="Gene3D" id="1.25.40.10">
    <property type="entry name" value="Tetratricopeptide repeat domain"/>
    <property type="match status" value="3"/>
</dbReference>
<dbReference type="PANTHER" id="PTHR47926:SF507">
    <property type="entry name" value="DYW DOMAIN-CONTAINING PROTEIN"/>
    <property type="match status" value="1"/>
</dbReference>
<dbReference type="InterPro" id="IPR032867">
    <property type="entry name" value="DYW_dom"/>
</dbReference>
<organism evidence="5 6">
    <name type="scientific">Aristolochia fimbriata</name>
    <name type="common">White veined hardy Dutchman's pipe vine</name>
    <dbReference type="NCBI Taxonomy" id="158543"/>
    <lineage>
        <taxon>Eukaryota</taxon>
        <taxon>Viridiplantae</taxon>
        <taxon>Streptophyta</taxon>
        <taxon>Embryophyta</taxon>
        <taxon>Tracheophyta</taxon>
        <taxon>Spermatophyta</taxon>
        <taxon>Magnoliopsida</taxon>
        <taxon>Magnoliidae</taxon>
        <taxon>Piperales</taxon>
        <taxon>Aristolochiaceae</taxon>
        <taxon>Aristolochia</taxon>
    </lineage>
</organism>
<dbReference type="InterPro" id="IPR002885">
    <property type="entry name" value="PPR_rpt"/>
</dbReference>
<gene>
    <name evidence="5" type="ORF">H6P81_019566</name>
</gene>
<dbReference type="NCBIfam" id="TIGR00756">
    <property type="entry name" value="PPR"/>
    <property type="match status" value="4"/>
</dbReference>
<dbReference type="Pfam" id="PF01535">
    <property type="entry name" value="PPR"/>
    <property type="match status" value="5"/>
</dbReference>
<protein>
    <recommendedName>
        <fullName evidence="4">DYW domain-containing protein</fullName>
    </recommendedName>
</protein>
<dbReference type="Pfam" id="PF13041">
    <property type="entry name" value="PPR_2"/>
    <property type="match status" value="2"/>
</dbReference>
<dbReference type="Pfam" id="PF20430">
    <property type="entry name" value="Eplus_motif"/>
    <property type="match status" value="1"/>
</dbReference>
<dbReference type="InterPro" id="IPR011990">
    <property type="entry name" value="TPR-like_helical_dom_sf"/>
</dbReference>
<dbReference type="GO" id="GO:0009451">
    <property type="term" value="P:RNA modification"/>
    <property type="evidence" value="ECO:0007669"/>
    <property type="project" value="InterPro"/>
</dbReference>
<sequence>MSYAYRVFSQILQPNIFTCNTMIRGYAESETPQPALQIYHQMHVSSIKPDTHTYPFLLKAVAKVLDVKQGEKVHCHAVKDGFESLVFVQNALVHVYAACGVAESAYKLFEKMPIRDRVTWSSVINGFAVNGRPNEALTLFREMGLEGVEPDAFTMVSLLSACAELGALALGKRTHVYIFKVGLYEKLHVGNTLIDLYAKCGAIKDAHRVFREMELKSVVSWTSLIVGLAVNGFGKEALELFGELKKEKLAPSEITFIGVLYACSHCGMVNEGFDYFERMEKDYGIVPKIEHYGCVVDLLGRAGRVQEAHDFITKMPLQPNAVVWRTLLGACTMHGHLGLAETVRARLAHLEPRHSGDYVLLSNLYASERRWADAQKIRKTMLREGVKKSPGHSLVEIGNCMHEFIRGDKTHPRSEEIYEKLEEIWRMLKLEGYVPRIANVLADIEEEEKENALCYHSEKLAIAFALISSPSGAPIRVIKNLRVCADCHVATKLISKVYNREIIVRDRSRFHHFKDGAEGMDPESKKFGRGPRELTGAVDLINHYKLWAHHDFFCKRSLPVSISETHYLHNIVGDTEIRKGEGMELDQLFQNTSYDRDTTAHIQPFDLDTLQQAFQLCEAAPVELPSSEKGIPTSGSKPKSESKDKERKHKKHKDRDKEKDKEHKKHKHRHKDRSKDKDKEKKDKSAHKESGGDHSKKHDEKKRKLEGTDDITDMHKHKKSKHKSSKVEEMGAIRVHFLFWVQTLKVQILPNG</sequence>
<reference evidence="5 6" key="1">
    <citation type="submission" date="2021-07" db="EMBL/GenBank/DDBJ databases">
        <title>The Aristolochia fimbriata genome: insights into angiosperm evolution, floral development and chemical biosynthesis.</title>
        <authorList>
            <person name="Jiao Y."/>
        </authorList>
    </citation>
    <scope>NUCLEOTIDE SEQUENCE [LARGE SCALE GENOMIC DNA]</scope>
    <source>
        <strain evidence="5">IBCAS-2021</strain>
        <tissue evidence="5">Leaf</tissue>
    </source>
</reference>
<evidence type="ECO:0000256" key="2">
    <source>
        <dbReference type="PROSITE-ProRule" id="PRU00708"/>
    </source>
</evidence>
<feature type="region of interest" description="Disordered" evidence="3">
    <location>
        <begin position="621"/>
        <end position="727"/>
    </location>
</feature>
<evidence type="ECO:0000259" key="4">
    <source>
        <dbReference type="Pfam" id="PF14432"/>
    </source>
</evidence>
<dbReference type="PANTHER" id="PTHR47926">
    <property type="entry name" value="PENTATRICOPEPTIDE REPEAT-CONTAINING PROTEIN"/>
    <property type="match status" value="1"/>
</dbReference>
<keyword evidence="6" id="KW-1185">Reference proteome</keyword>
<feature type="domain" description="DYW" evidence="4">
    <location>
        <begin position="432"/>
        <end position="517"/>
    </location>
</feature>
<evidence type="ECO:0000256" key="1">
    <source>
        <dbReference type="ARBA" id="ARBA00022737"/>
    </source>
</evidence>
<dbReference type="FunFam" id="1.25.40.10:FF:000031">
    <property type="entry name" value="Pentatricopeptide repeat-containing protein mitochondrial"/>
    <property type="match status" value="1"/>
</dbReference>
<comment type="caution">
    <text evidence="5">The sequence shown here is derived from an EMBL/GenBank/DDBJ whole genome shotgun (WGS) entry which is preliminary data.</text>
</comment>
<feature type="compositionally biased region" description="Basic residues" evidence="3">
    <location>
        <begin position="715"/>
        <end position="724"/>
    </location>
</feature>
<accession>A0AAV7DT76</accession>
<evidence type="ECO:0000313" key="6">
    <source>
        <dbReference type="Proteomes" id="UP000825729"/>
    </source>
</evidence>
<feature type="compositionally biased region" description="Basic residues" evidence="3">
    <location>
        <begin position="662"/>
        <end position="672"/>
    </location>
</feature>
<feature type="compositionally biased region" description="Basic and acidic residues" evidence="3">
    <location>
        <begin position="673"/>
        <end position="707"/>
    </location>
</feature>
<dbReference type="Proteomes" id="UP000825729">
    <property type="component" value="Unassembled WGS sequence"/>
</dbReference>
<keyword evidence="1" id="KW-0677">Repeat</keyword>
<dbReference type="InterPro" id="IPR046960">
    <property type="entry name" value="PPR_At4g14850-like_plant"/>
</dbReference>
<proteinExistence type="predicted"/>